<dbReference type="EMBL" id="LSMT01000445">
    <property type="protein sequence ID" value="PFX17867.1"/>
    <property type="molecule type" value="Genomic_DNA"/>
</dbReference>
<evidence type="ECO:0000313" key="3">
    <source>
        <dbReference type="Proteomes" id="UP000225706"/>
    </source>
</evidence>
<protein>
    <submittedName>
        <fullName evidence="2">Uncharacterized protein</fullName>
    </submittedName>
</protein>
<name>A0A2B4RNF2_STYPI</name>
<dbReference type="Proteomes" id="UP000225706">
    <property type="component" value="Unassembled WGS sequence"/>
</dbReference>
<proteinExistence type="predicted"/>
<dbReference type="AlphaFoldDB" id="A0A2B4RNF2"/>
<sequence length="380" mass="43147">MPRKPTPLSKLELIKLLETHEGQGTTPSGLRIKRIQAKGHNVDEPQAKFDDIVREAELKLLEAATDHLCAEVKVHQEAVRSTTANIEWTIARWKVELLKIDITEDQASSLCVASSAFAEELSKDSAVSRASTALQTEIDRKEKHKSLVNMDVSEDFVPSETSIREIVRNQLHLSSGTTNRVDTSRQREVSIVHSGPHGKQYTQTGAKRNGLKFRPSLRPPTVPQFDQQIQDFCRRVRLQDKFPKQPQSGDFNPRLYVPTGWIPLRENPDLEDRLFALRKELQKSITAEKPHSRNNLSKQEREDLHELKSNPGIKILPTDKNLGPALLSTDWVQAETLRHLYDELSYRKVTQQDCLTVPWLLATMFSQTSCAIEDLTSTTH</sequence>
<accession>A0A2B4RNF2</accession>
<feature type="compositionally biased region" description="Basic and acidic residues" evidence="1">
    <location>
        <begin position="298"/>
        <end position="308"/>
    </location>
</feature>
<gene>
    <name evidence="2" type="ORF">AWC38_SpisGene17796</name>
</gene>
<feature type="region of interest" description="Disordered" evidence="1">
    <location>
        <begin position="286"/>
        <end position="309"/>
    </location>
</feature>
<reference evidence="3" key="1">
    <citation type="journal article" date="2017" name="bioRxiv">
        <title>Comparative analysis of the genomes of Stylophora pistillata and Acropora digitifera provides evidence for extensive differences between species of corals.</title>
        <authorList>
            <person name="Voolstra C.R."/>
            <person name="Li Y."/>
            <person name="Liew Y.J."/>
            <person name="Baumgarten S."/>
            <person name="Zoccola D."/>
            <person name="Flot J.-F."/>
            <person name="Tambutte S."/>
            <person name="Allemand D."/>
            <person name="Aranda M."/>
        </authorList>
    </citation>
    <scope>NUCLEOTIDE SEQUENCE [LARGE SCALE GENOMIC DNA]</scope>
</reference>
<comment type="caution">
    <text evidence="2">The sequence shown here is derived from an EMBL/GenBank/DDBJ whole genome shotgun (WGS) entry which is preliminary data.</text>
</comment>
<keyword evidence="3" id="KW-1185">Reference proteome</keyword>
<organism evidence="2 3">
    <name type="scientific">Stylophora pistillata</name>
    <name type="common">Smooth cauliflower coral</name>
    <dbReference type="NCBI Taxonomy" id="50429"/>
    <lineage>
        <taxon>Eukaryota</taxon>
        <taxon>Metazoa</taxon>
        <taxon>Cnidaria</taxon>
        <taxon>Anthozoa</taxon>
        <taxon>Hexacorallia</taxon>
        <taxon>Scleractinia</taxon>
        <taxon>Astrocoeniina</taxon>
        <taxon>Pocilloporidae</taxon>
        <taxon>Stylophora</taxon>
    </lineage>
</organism>
<evidence type="ECO:0000313" key="2">
    <source>
        <dbReference type="EMBL" id="PFX17867.1"/>
    </source>
</evidence>
<evidence type="ECO:0000256" key="1">
    <source>
        <dbReference type="SAM" id="MobiDB-lite"/>
    </source>
</evidence>